<proteinExistence type="predicted"/>
<sequence length="66" mass="7314">MSPAIKKALRNSALLAIIICALAIYQGESLLTAVLSLIFSFAIMLPAFWLSFRLTDKSRQKTLNDN</sequence>
<dbReference type="RefSeq" id="WP_173283980.1">
    <property type="nucleotide sequence ID" value="NZ_CP054020.1"/>
</dbReference>
<evidence type="ECO:0000313" key="3">
    <source>
        <dbReference type="Proteomes" id="UP000504724"/>
    </source>
</evidence>
<evidence type="ECO:0000313" key="2">
    <source>
        <dbReference type="EMBL" id="QKI88380.1"/>
    </source>
</evidence>
<keyword evidence="1" id="KW-0812">Transmembrane</keyword>
<evidence type="ECO:0000256" key="1">
    <source>
        <dbReference type="SAM" id="Phobius"/>
    </source>
</evidence>
<dbReference type="AlphaFoldDB" id="A0A7D4SHI6"/>
<feature type="transmembrane region" description="Helical" evidence="1">
    <location>
        <begin position="33"/>
        <end position="52"/>
    </location>
</feature>
<accession>A0A7D4SHI6</accession>
<reference evidence="2 3" key="1">
    <citation type="submission" date="2020-05" db="EMBL/GenBank/DDBJ databases">
        <title>Thiomicrorhabdus sediminis sp.nov. and Thiomicrorhabdus xiamenensis sp.nov., novel sulfur-oxidizing bacteria isolated from coastal sediment.</title>
        <authorList>
            <person name="Liu X."/>
        </authorList>
    </citation>
    <scope>NUCLEOTIDE SEQUENCE [LARGE SCALE GENOMIC DNA]</scope>
    <source>
        <strain evidence="2 3">G2</strain>
    </source>
</reference>
<protein>
    <submittedName>
        <fullName evidence="2">Uncharacterized protein</fullName>
    </submittedName>
</protein>
<organism evidence="2 3">
    <name type="scientific">Thiomicrorhabdus xiamenensis</name>
    <dbReference type="NCBI Taxonomy" id="2739063"/>
    <lineage>
        <taxon>Bacteria</taxon>
        <taxon>Pseudomonadati</taxon>
        <taxon>Pseudomonadota</taxon>
        <taxon>Gammaproteobacteria</taxon>
        <taxon>Thiotrichales</taxon>
        <taxon>Piscirickettsiaceae</taxon>
        <taxon>Thiomicrorhabdus</taxon>
    </lineage>
</organism>
<dbReference type="EMBL" id="CP054020">
    <property type="protein sequence ID" value="QKI88380.1"/>
    <property type="molecule type" value="Genomic_DNA"/>
</dbReference>
<keyword evidence="3" id="KW-1185">Reference proteome</keyword>
<gene>
    <name evidence="2" type="ORF">HQN79_01725</name>
</gene>
<dbReference type="Proteomes" id="UP000504724">
    <property type="component" value="Chromosome"/>
</dbReference>
<keyword evidence="1" id="KW-1133">Transmembrane helix</keyword>
<name>A0A7D4SHI6_9GAMM</name>
<keyword evidence="1" id="KW-0472">Membrane</keyword>
<dbReference type="KEGG" id="txa:HQN79_01725"/>